<accession>A0A6G1F650</accession>
<proteinExistence type="predicted"/>
<feature type="region of interest" description="Disordered" evidence="1">
    <location>
        <begin position="134"/>
        <end position="153"/>
    </location>
</feature>
<dbReference type="EMBL" id="SPHZ02000001">
    <property type="protein sequence ID" value="KAF0932315.1"/>
    <property type="molecule type" value="Genomic_DNA"/>
</dbReference>
<evidence type="ECO:0000256" key="1">
    <source>
        <dbReference type="SAM" id="MobiDB-lite"/>
    </source>
</evidence>
<sequence length="153" mass="16437">MPCHPRAAMNPVGHRTATPSLRCHPRTIRPATASAKVSGPYTSRHLTNDPRLEVHPYSLWTAGNSPTLPLLGAQVSPLSPPLEHRLVAVLAKATKAEKPYRLSLASASTPLHARLLPHRADLATTKPFHITNADRSCSPSASAPLHQSRCSST</sequence>
<feature type="region of interest" description="Disordered" evidence="1">
    <location>
        <begin position="1"/>
        <end position="22"/>
    </location>
</feature>
<keyword evidence="3" id="KW-1185">Reference proteome</keyword>
<dbReference type="AlphaFoldDB" id="A0A6G1F650"/>
<gene>
    <name evidence="2" type="ORF">E2562_009574</name>
</gene>
<protein>
    <submittedName>
        <fullName evidence="2">Uncharacterized protein</fullName>
    </submittedName>
</protein>
<evidence type="ECO:0000313" key="3">
    <source>
        <dbReference type="Proteomes" id="UP000479710"/>
    </source>
</evidence>
<name>A0A6G1F650_9ORYZ</name>
<organism evidence="2 3">
    <name type="scientific">Oryza meyeriana var. granulata</name>
    <dbReference type="NCBI Taxonomy" id="110450"/>
    <lineage>
        <taxon>Eukaryota</taxon>
        <taxon>Viridiplantae</taxon>
        <taxon>Streptophyta</taxon>
        <taxon>Embryophyta</taxon>
        <taxon>Tracheophyta</taxon>
        <taxon>Spermatophyta</taxon>
        <taxon>Magnoliopsida</taxon>
        <taxon>Liliopsida</taxon>
        <taxon>Poales</taxon>
        <taxon>Poaceae</taxon>
        <taxon>BOP clade</taxon>
        <taxon>Oryzoideae</taxon>
        <taxon>Oryzeae</taxon>
        <taxon>Oryzinae</taxon>
        <taxon>Oryza</taxon>
        <taxon>Oryza meyeriana</taxon>
    </lineage>
</organism>
<evidence type="ECO:0000313" key="2">
    <source>
        <dbReference type="EMBL" id="KAF0932315.1"/>
    </source>
</evidence>
<dbReference type="Proteomes" id="UP000479710">
    <property type="component" value="Unassembled WGS sequence"/>
</dbReference>
<reference evidence="2 3" key="1">
    <citation type="submission" date="2019-11" db="EMBL/GenBank/DDBJ databases">
        <title>Whole genome sequence of Oryza granulata.</title>
        <authorList>
            <person name="Li W."/>
        </authorList>
    </citation>
    <scope>NUCLEOTIDE SEQUENCE [LARGE SCALE GENOMIC DNA]</scope>
    <source>
        <strain evidence="3">cv. Menghai</strain>
        <tissue evidence="2">Leaf</tissue>
    </source>
</reference>
<comment type="caution">
    <text evidence="2">The sequence shown here is derived from an EMBL/GenBank/DDBJ whole genome shotgun (WGS) entry which is preliminary data.</text>
</comment>